<protein>
    <submittedName>
        <fullName evidence="1">Uncharacterized protein</fullName>
    </submittedName>
</protein>
<sequence>MVGFGNLVRPLAHPEPYLHMLFYARLVLKLFRGEPAIAGFDWPFTPIHNSSKLFSTSTGSGLHEVLPSLHPGHG</sequence>
<dbReference type="EMBL" id="GU474877">
    <property type="protein sequence ID" value="ADI17934.1"/>
    <property type="molecule type" value="Genomic_DNA"/>
</dbReference>
<evidence type="ECO:0000313" key="1">
    <source>
        <dbReference type="EMBL" id="ADI17934.1"/>
    </source>
</evidence>
<proteinExistence type="predicted"/>
<organism evidence="1">
    <name type="scientific">uncultured Desulfobacterales bacterium HF0200_07G10</name>
    <dbReference type="NCBI Taxonomy" id="710741"/>
    <lineage>
        <taxon>Bacteria</taxon>
        <taxon>Pseudomonadati</taxon>
        <taxon>Thermodesulfobacteriota</taxon>
        <taxon>Desulfobacteria</taxon>
        <taxon>Desulfobacterales</taxon>
        <taxon>environmental samples</taxon>
    </lineage>
</organism>
<reference evidence="1" key="1">
    <citation type="journal article" date="2011" name="Environ. Microbiol.">
        <title>Time-series analyses of Monterey Bay coastal microbial picoplankton using a 'genome proxy' microarray.</title>
        <authorList>
            <person name="Rich V.I."/>
            <person name="Pham V.D."/>
            <person name="Eppley J."/>
            <person name="Shi Y."/>
            <person name="DeLong E.F."/>
        </authorList>
    </citation>
    <scope>NUCLEOTIDE SEQUENCE</scope>
</reference>
<name>E0XU43_9BACT</name>
<accession>E0XU43</accession>
<dbReference type="AlphaFoldDB" id="E0XU43"/>